<organism evidence="1 2">
    <name type="scientific">Rubrobacter xylanophilus</name>
    <dbReference type="NCBI Taxonomy" id="49319"/>
    <lineage>
        <taxon>Bacteria</taxon>
        <taxon>Bacillati</taxon>
        <taxon>Actinomycetota</taxon>
        <taxon>Rubrobacteria</taxon>
        <taxon>Rubrobacterales</taxon>
        <taxon>Rubrobacteraceae</taxon>
        <taxon>Rubrobacter</taxon>
    </lineage>
</organism>
<dbReference type="OrthoDB" id="9776792at2"/>
<sequence length="314" mass="36319">MAIHDGDILYLYDAKLTNPNGDPDDENRPRMDEATGRNLVSDVRLKRYLRDYWLDAGEDIWVRRTEQDETTSSKQRMSVLLSDYNRDNGANLNERQARQSREFKDWLLRRLRDVRLFGATMPMENTSVTFTGPVQFSWGYSLHRVEINNSATISSHFAGRENEYGTFGKDWRVHYSLLAFYGIVSKSRARHTGLTDEDLTALDEAMVRAIPQQATTRSKIGQTPRLYLRVEYEDGSALRLGDVREDLVLTPQDGKTLDTLRDIRDFSLGYDRVLERVRAVEDSIVRTRLWAHPELGDAFECGLQERLGDRLETF</sequence>
<dbReference type="InterPro" id="IPR006482">
    <property type="entry name" value="Cas7_Csh2/Csh2"/>
</dbReference>
<dbReference type="RefSeq" id="WP_143528766.1">
    <property type="nucleotide sequence ID" value="NZ_AP019791.1"/>
</dbReference>
<proteinExistence type="predicted"/>
<reference evidence="1" key="1">
    <citation type="journal article" date="2019" name="Microbiol. Resour. Announc.">
        <title>Complete Genome Sequence of Rubrobacter xylanophilus Strain AA3-22, Isolated from Arima Onsen in Japan.</title>
        <authorList>
            <person name="Tomariguchi N."/>
            <person name="Miyazaki K."/>
        </authorList>
    </citation>
    <scope>NUCLEOTIDE SEQUENCE [LARGE SCALE GENOMIC DNA]</scope>
    <source>
        <strain evidence="1">AA3-22</strain>
    </source>
</reference>
<keyword evidence="2" id="KW-1185">Reference proteome</keyword>
<dbReference type="NCBIfam" id="TIGR02590">
    <property type="entry name" value="cas_Csh2"/>
    <property type="match status" value="1"/>
</dbReference>
<evidence type="ECO:0000313" key="1">
    <source>
        <dbReference type="EMBL" id="BBL80796.1"/>
    </source>
</evidence>
<dbReference type="NCBIfam" id="TIGR01595">
    <property type="entry name" value="cas_CT1132"/>
    <property type="match status" value="1"/>
</dbReference>
<dbReference type="Proteomes" id="UP000318065">
    <property type="component" value="Chromosome"/>
</dbReference>
<dbReference type="AlphaFoldDB" id="A0A510HL84"/>
<name>A0A510HL84_9ACTN</name>
<dbReference type="GO" id="GO:0043571">
    <property type="term" value="P:maintenance of CRISPR repeat elements"/>
    <property type="evidence" value="ECO:0007669"/>
    <property type="project" value="InterPro"/>
</dbReference>
<gene>
    <name evidence="1" type="ORF">RxyAA322_26500</name>
</gene>
<evidence type="ECO:0000313" key="2">
    <source>
        <dbReference type="Proteomes" id="UP000318065"/>
    </source>
</evidence>
<accession>A0A510HL84</accession>
<dbReference type="Pfam" id="PF05107">
    <property type="entry name" value="Cas_Cas7"/>
    <property type="match status" value="1"/>
</dbReference>
<dbReference type="EMBL" id="AP019791">
    <property type="protein sequence ID" value="BBL80796.1"/>
    <property type="molecule type" value="Genomic_DNA"/>
</dbReference>
<protein>
    <submittedName>
        <fullName evidence="1">Type I-B CRISPR-associated protein Cas7/Csh2</fullName>
    </submittedName>
</protein>
<dbReference type="InterPro" id="IPR013419">
    <property type="entry name" value="CRISPR-assoc_prot_Cas7/Csh2"/>
</dbReference>